<feature type="active site" evidence="1">
    <location>
        <position position="101"/>
    </location>
</feature>
<dbReference type="PATRIC" id="fig|447.4.peg.189"/>
<dbReference type="GO" id="GO:0006508">
    <property type="term" value="P:proteolysis"/>
    <property type="evidence" value="ECO:0007669"/>
    <property type="project" value="UniProtKB-KW"/>
</dbReference>
<feature type="signal peptide" evidence="2">
    <location>
        <begin position="1"/>
        <end position="23"/>
    </location>
</feature>
<sequence length="308" mass="35428">MKNKIVKLALTSLSFTCMLDAYAVDYRLNGLSLSTSIGVLSGNAHEYVYNQKTDTKLSQLNWRIKNAAIINGELNYDFLTWLSINGRGWITLAKNKASMDDYDWLNPYQETWTDWSHHENTHLNYANEVDLNLRAWLMQNEHYKLGLAAGYQWSSFSWRAIGGCYQYNNGTDMGCFPGNELGIGYQQKFRTPYVGLAGKYFINNFEFNAFLKYSNWVSARDHDEHYARNLTFKEYGNNSRYYAATINSGYHVTRSATIFVEASYNHYSNGRADTEVIDNDTGEHFYENDSAGLSNKNYSVALGLQYLF</sequence>
<dbReference type="Gene3D" id="2.40.128.90">
    <property type="entry name" value="OMPT-like"/>
    <property type="match status" value="1"/>
</dbReference>
<dbReference type="EMBL" id="LNXU01000002">
    <property type="protein sequence ID" value="KTC77223.1"/>
    <property type="molecule type" value="Genomic_DNA"/>
</dbReference>
<dbReference type="Pfam" id="PF01278">
    <property type="entry name" value="Omptin"/>
    <property type="match status" value="1"/>
</dbReference>
<organism evidence="3 4">
    <name type="scientific">Legionella bozemanae</name>
    <name type="common">Fluoribacter bozemanae</name>
    <dbReference type="NCBI Taxonomy" id="447"/>
    <lineage>
        <taxon>Bacteria</taxon>
        <taxon>Pseudomonadati</taxon>
        <taxon>Pseudomonadota</taxon>
        <taxon>Gammaproteobacteria</taxon>
        <taxon>Legionellales</taxon>
        <taxon>Legionellaceae</taxon>
        <taxon>Legionella</taxon>
    </lineage>
</organism>
<keyword evidence="4" id="KW-1185">Reference proteome</keyword>
<dbReference type="InterPro" id="IPR020080">
    <property type="entry name" value="OM_adhesin/peptidase_omptin"/>
</dbReference>
<feature type="active site" evidence="1">
    <location>
        <position position="103"/>
    </location>
</feature>
<dbReference type="OrthoDB" id="2112810at2"/>
<evidence type="ECO:0000313" key="3">
    <source>
        <dbReference type="EMBL" id="KTC77223.1"/>
    </source>
</evidence>
<evidence type="ECO:0000256" key="1">
    <source>
        <dbReference type="PIRSR" id="PIRSR001522-1"/>
    </source>
</evidence>
<name>A0A0W0S178_LEGBO</name>
<comment type="caution">
    <text evidence="3">The sequence shown here is derived from an EMBL/GenBank/DDBJ whole genome shotgun (WGS) entry which is preliminary data.</text>
</comment>
<dbReference type="STRING" id="447.Lboz_0176"/>
<dbReference type="PRINTS" id="PR00482">
    <property type="entry name" value="OMPTIN"/>
</dbReference>
<keyword evidence="3" id="KW-0378">Hydrolase</keyword>
<dbReference type="EC" id="3.4.23.49" evidence="3"/>
<reference evidence="3 4" key="1">
    <citation type="submission" date="2015-11" db="EMBL/GenBank/DDBJ databases">
        <title>Genomic analysis of 38 Legionella species identifies large and diverse effector repertoires.</title>
        <authorList>
            <person name="Burstein D."/>
            <person name="Amaro F."/>
            <person name="Zusman T."/>
            <person name="Lifshitz Z."/>
            <person name="Cohen O."/>
            <person name="Gilbert J.A."/>
            <person name="Pupko T."/>
            <person name="Shuman H.A."/>
            <person name="Segal G."/>
        </authorList>
    </citation>
    <scope>NUCLEOTIDE SEQUENCE [LARGE SCALE GENOMIC DNA]</scope>
    <source>
        <strain evidence="3 4">WIGA</strain>
    </source>
</reference>
<dbReference type="RefSeq" id="WP_058457882.1">
    <property type="nucleotide sequence ID" value="NZ_CAAAIY010000003.1"/>
</dbReference>
<feature type="active site" evidence="1">
    <location>
        <position position="225"/>
    </location>
</feature>
<dbReference type="InterPro" id="IPR053724">
    <property type="entry name" value="OMP_A26_sf"/>
</dbReference>
<dbReference type="NCBIfam" id="NF008226">
    <property type="entry name" value="PRK10993.2-2"/>
    <property type="match status" value="1"/>
</dbReference>
<keyword evidence="2" id="KW-0732">Signal</keyword>
<dbReference type="GO" id="GO:0009279">
    <property type="term" value="C:cell outer membrane"/>
    <property type="evidence" value="ECO:0007669"/>
    <property type="project" value="InterPro"/>
</dbReference>
<accession>A0A0W0S178</accession>
<proteinExistence type="predicted"/>
<dbReference type="PIRSF" id="PIRSF001522">
    <property type="entry name" value="Peptidase_A26"/>
    <property type="match status" value="1"/>
</dbReference>
<evidence type="ECO:0000256" key="2">
    <source>
        <dbReference type="SAM" id="SignalP"/>
    </source>
</evidence>
<evidence type="ECO:0000313" key="4">
    <source>
        <dbReference type="Proteomes" id="UP000054695"/>
    </source>
</evidence>
<keyword evidence="3" id="KW-0645">Protease</keyword>
<dbReference type="GO" id="GO:0004190">
    <property type="term" value="F:aspartic-type endopeptidase activity"/>
    <property type="evidence" value="ECO:0007669"/>
    <property type="project" value="UniProtKB-EC"/>
</dbReference>
<feature type="active site" evidence="1">
    <location>
        <position position="223"/>
    </location>
</feature>
<dbReference type="Proteomes" id="UP000054695">
    <property type="component" value="Unassembled WGS sequence"/>
</dbReference>
<dbReference type="InterPro" id="IPR000036">
    <property type="entry name" value="Peptidase_A26_omptin"/>
</dbReference>
<feature type="chain" id="PRO_5006911497" evidence="2">
    <location>
        <begin position="24"/>
        <end position="308"/>
    </location>
</feature>
<gene>
    <name evidence="3" type="ORF">Lboz_0176</name>
</gene>
<dbReference type="SUPFAM" id="SSF69917">
    <property type="entry name" value="OMPT-like"/>
    <property type="match status" value="1"/>
</dbReference>
<protein>
    <submittedName>
        <fullName evidence="3">Outer membrane protease</fullName>
        <ecNumber evidence="3">3.4.23.49</ecNumber>
    </submittedName>
</protein>
<dbReference type="AlphaFoldDB" id="A0A0W0S178"/>